<keyword evidence="1" id="KW-0472">Membrane</keyword>
<evidence type="ECO:0000313" key="3">
    <source>
        <dbReference type="EMBL" id="CAE0668779.1"/>
    </source>
</evidence>
<dbReference type="InterPro" id="IPR033122">
    <property type="entry name" value="LETM1-like_RBD"/>
</dbReference>
<keyword evidence="1" id="KW-1133">Transmembrane helix</keyword>
<dbReference type="GO" id="GO:0043022">
    <property type="term" value="F:ribosome binding"/>
    <property type="evidence" value="ECO:0007669"/>
    <property type="project" value="InterPro"/>
</dbReference>
<feature type="transmembrane region" description="Helical" evidence="1">
    <location>
        <begin position="98"/>
        <end position="124"/>
    </location>
</feature>
<proteinExistence type="predicted"/>
<evidence type="ECO:0000313" key="4">
    <source>
        <dbReference type="EMBL" id="CAE0668780.1"/>
    </source>
</evidence>
<name>A0A6V3P2G2_9EUKA</name>
<reference evidence="4" key="1">
    <citation type="submission" date="2021-01" db="EMBL/GenBank/DDBJ databases">
        <authorList>
            <person name="Corre E."/>
            <person name="Pelletier E."/>
            <person name="Niang G."/>
            <person name="Scheremetjew M."/>
            <person name="Finn R."/>
            <person name="Kale V."/>
            <person name="Holt S."/>
            <person name="Cochrane G."/>
            <person name="Meng A."/>
            <person name="Brown T."/>
            <person name="Cohen L."/>
        </authorList>
    </citation>
    <scope>NUCLEOTIDE SEQUENCE</scope>
    <source>
        <strain evidence="4">CCCM811</strain>
    </source>
</reference>
<dbReference type="EMBL" id="HBIV01028516">
    <property type="protein sequence ID" value="CAE0668779.1"/>
    <property type="molecule type" value="Transcribed_RNA"/>
</dbReference>
<sequence>MADIADEDELTVLESQVLSFKERLGLANTNLQVDFSSVRKAWKDTVTKLRMALSFYVLGTKLLGNDIQYALWLIARAIDGDTLKPREARMLQRTAKDLLTLLPFTIILLIPLTPVGHVLVFSAIQKFFPDFYPSPYTERRQNLVRLYQEIEQKL</sequence>
<feature type="domain" description="Letm1 RBD" evidence="2">
    <location>
        <begin position="83"/>
        <end position="151"/>
    </location>
</feature>
<keyword evidence="1" id="KW-0812">Transmembrane</keyword>
<evidence type="ECO:0000256" key="1">
    <source>
        <dbReference type="SAM" id="Phobius"/>
    </source>
</evidence>
<gene>
    <name evidence="3" type="ORF">LGLO00237_LOCUS20404</name>
    <name evidence="4" type="ORF">LGLO00237_LOCUS20405</name>
</gene>
<organism evidence="4">
    <name type="scientific">Lotharella globosa</name>
    <dbReference type="NCBI Taxonomy" id="91324"/>
    <lineage>
        <taxon>Eukaryota</taxon>
        <taxon>Sar</taxon>
        <taxon>Rhizaria</taxon>
        <taxon>Cercozoa</taxon>
        <taxon>Chlorarachniophyceae</taxon>
        <taxon>Lotharella</taxon>
    </lineage>
</organism>
<accession>A0A6V3P2G2</accession>
<evidence type="ECO:0000259" key="2">
    <source>
        <dbReference type="Pfam" id="PF07766"/>
    </source>
</evidence>
<dbReference type="Pfam" id="PF07766">
    <property type="entry name" value="LETM1_RBD"/>
    <property type="match status" value="1"/>
</dbReference>
<protein>
    <recommendedName>
        <fullName evidence="2">Letm1 RBD domain-containing protein</fullName>
    </recommendedName>
</protein>
<dbReference type="AlphaFoldDB" id="A0A6V3P2G2"/>
<dbReference type="EMBL" id="HBIV01028517">
    <property type="protein sequence ID" value="CAE0668780.1"/>
    <property type="molecule type" value="Transcribed_RNA"/>
</dbReference>